<feature type="non-terminal residue" evidence="1">
    <location>
        <position position="1"/>
    </location>
</feature>
<gene>
    <name evidence="1" type="ORF">HERILL_LOCUS5590</name>
</gene>
<accession>A0A7R8UM62</accession>
<evidence type="ECO:0000313" key="1">
    <source>
        <dbReference type="EMBL" id="CAD7082567.1"/>
    </source>
</evidence>
<keyword evidence="2" id="KW-1185">Reference proteome</keyword>
<proteinExistence type="predicted"/>
<organism evidence="1 2">
    <name type="scientific">Hermetia illucens</name>
    <name type="common">Black soldier fly</name>
    <dbReference type="NCBI Taxonomy" id="343691"/>
    <lineage>
        <taxon>Eukaryota</taxon>
        <taxon>Metazoa</taxon>
        <taxon>Ecdysozoa</taxon>
        <taxon>Arthropoda</taxon>
        <taxon>Hexapoda</taxon>
        <taxon>Insecta</taxon>
        <taxon>Pterygota</taxon>
        <taxon>Neoptera</taxon>
        <taxon>Endopterygota</taxon>
        <taxon>Diptera</taxon>
        <taxon>Brachycera</taxon>
        <taxon>Stratiomyomorpha</taxon>
        <taxon>Stratiomyidae</taxon>
        <taxon>Hermetiinae</taxon>
        <taxon>Hermetia</taxon>
    </lineage>
</organism>
<evidence type="ECO:0000313" key="2">
    <source>
        <dbReference type="Proteomes" id="UP000594454"/>
    </source>
</evidence>
<protein>
    <submittedName>
        <fullName evidence="1">Uncharacterized protein</fullName>
    </submittedName>
</protein>
<dbReference type="Proteomes" id="UP000594454">
    <property type="component" value="Chromosome 2"/>
</dbReference>
<reference evidence="1 2" key="1">
    <citation type="submission" date="2020-11" db="EMBL/GenBank/DDBJ databases">
        <authorList>
            <person name="Wallbank WR R."/>
            <person name="Pardo Diaz C."/>
            <person name="Kozak K."/>
            <person name="Martin S."/>
            <person name="Jiggins C."/>
            <person name="Moest M."/>
            <person name="Warren A I."/>
            <person name="Generalovic N T."/>
            <person name="Byers J.R.P. K."/>
            <person name="Montejo-Kovacevich G."/>
            <person name="Yen C E."/>
        </authorList>
    </citation>
    <scope>NUCLEOTIDE SEQUENCE [LARGE SCALE GENOMIC DNA]</scope>
</reference>
<sequence>NSRIFIFRNRRISTSRS</sequence>
<name>A0A7R8UM62_HERIL</name>
<dbReference type="AlphaFoldDB" id="A0A7R8UM62"/>
<dbReference type="EMBL" id="LR899010">
    <property type="protein sequence ID" value="CAD7082567.1"/>
    <property type="molecule type" value="Genomic_DNA"/>
</dbReference>
<dbReference type="InParanoid" id="A0A7R8UM62"/>